<gene>
    <name evidence="3" type="ORF">SAMN04489714_1682</name>
</gene>
<accession>A0ABY0VA29</accession>
<dbReference type="Gene3D" id="1.20.910.10">
    <property type="entry name" value="Heme oxygenase-like"/>
    <property type="match status" value="1"/>
</dbReference>
<organism evidence="3 4">
    <name type="scientific">Schaalia radingae</name>
    <dbReference type="NCBI Taxonomy" id="131110"/>
    <lineage>
        <taxon>Bacteria</taxon>
        <taxon>Bacillati</taxon>
        <taxon>Actinomycetota</taxon>
        <taxon>Actinomycetes</taxon>
        <taxon>Actinomycetales</taxon>
        <taxon>Actinomycetaceae</taxon>
        <taxon>Schaalia</taxon>
    </lineage>
</organism>
<dbReference type="PANTHER" id="PTHR43198">
    <property type="entry name" value="BIFUNCTIONAL TH2 PROTEIN"/>
    <property type="match status" value="1"/>
</dbReference>
<name>A0ABY0VA29_9ACTO</name>
<dbReference type="InterPro" id="IPR004305">
    <property type="entry name" value="Thiaminase-2/PQQC"/>
</dbReference>
<proteinExistence type="predicted"/>
<evidence type="ECO:0000313" key="3">
    <source>
        <dbReference type="EMBL" id="SDU02287.1"/>
    </source>
</evidence>
<dbReference type="InterPro" id="IPR016084">
    <property type="entry name" value="Haem_Oase-like_multi-hlx"/>
</dbReference>
<dbReference type="EMBL" id="LT629792">
    <property type="protein sequence ID" value="SDU02287.1"/>
    <property type="molecule type" value="Genomic_DNA"/>
</dbReference>
<evidence type="ECO:0000256" key="1">
    <source>
        <dbReference type="ARBA" id="ARBA00004948"/>
    </source>
</evidence>
<protein>
    <submittedName>
        <fullName evidence="3">Thiaminase /4-amino-5-aminomethyl-2-methylpyrimidine deaminase</fullName>
    </submittedName>
</protein>
<dbReference type="Pfam" id="PF03070">
    <property type="entry name" value="TENA_THI-4"/>
    <property type="match status" value="1"/>
</dbReference>
<feature type="domain" description="Thiaminase-2/PQQC" evidence="2">
    <location>
        <begin position="8"/>
        <end position="212"/>
    </location>
</feature>
<dbReference type="RefSeq" id="WP_092648802.1">
    <property type="nucleotide sequence ID" value="NZ_LT629792.1"/>
</dbReference>
<sequence>MSFTDQVWQRIEPVRNAISRHPFVCALADGSLELETFHEYLRQDALYLIDYSRALSALAAGARDADEVTFWSGCAHQTMVDERSLHASHVDVLEGAIMNPTCRAYMSFLLASTHAETQGVGIAAVLPCFWLYDFVGHRLREGVHSEGELDAHPYGDWIRTYTGPEFEEATRRAKDYADQYAQASDDAGRERMAKAFEVASRYEWMFFDAAWTGQQWPL</sequence>
<dbReference type="CDD" id="cd19365">
    <property type="entry name" value="TenA_C-like"/>
    <property type="match status" value="1"/>
</dbReference>
<dbReference type="InterPro" id="IPR050967">
    <property type="entry name" value="Thiamine_Salvage_TenA"/>
</dbReference>
<dbReference type="Proteomes" id="UP000198976">
    <property type="component" value="Chromosome I"/>
</dbReference>
<evidence type="ECO:0000259" key="2">
    <source>
        <dbReference type="Pfam" id="PF03070"/>
    </source>
</evidence>
<evidence type="ECO:0000313" key="4">
    <source>
        <dbReference type="Proteomes" id="UP000198976"/>
    </source>
</evidence>
<comment type="pathway">
    <text evidence="1">Cofactor biosynthesis; thiamine diphosphate biosynthesis.</text>
</comment>
<dbReference type="SUPFAM" id="SSF48613">
    <property type="entry name" value="Heme oxygenase-like"/>
    <property type="match status" value="1"/>
</dbReference>
<keyword evidence="4" id="KW-1185">Reference proteome</keyword>
<dbReference type="PANTHER" id="PTHR43198:SF2">
    <property type="entry name" value="SI:CH1073-67J19.1-RELATED"/>
    <property type="match status" value="1"/>
</dbReference>
<reference evidence="3 4" key="1">
    <citation type="submission" date="2016-10" db="EMBL/GenBank/DDBJ databases">
        <authorList>
            <person name="Varghese N."/>
            <person name="Submissions S."/>
        </authorList>
    </citation>
    <scope>NUCLEOTIDE SEQUENCE [LARGE SCALE GENOMIC DNA]</scope>
    <source>
        <strain evidence="3 4">DSM 9169</strain>
    </source>
</reference>